<accession>A0A7X0VX75</accession>
<comment type="caution">
    <text evidence="6">The sequence shown here is derived from an EMBL/GenBank/DDBJ whole genome shotgun (WGS) entry which is preliminary data.</text>
</comment>
<dbReference type="Pfam" id="PF01047">
    <property type="entry name" value="MarR"/>
    <property type="match status" value="1"/>
</dbReference>
<keyword evidence="3" id="KW-0804">Transcription</keyword>
<feature type="domain" description="HTH cro/C1-type" evidence="4">
    <location>
        <begin position="39"/>
        <end position="67"/>
    </location>
</feature>
<evidence type="ECO:0000259" key="5">
    <source>
        <dbReference type="PROSITE" id="PS50995"/>
    </source>
</evidence>
<sequence>MSLDDSIGFLINQAGRRISQLLAQRFAPYEVTTEQWSVLARLREEDGISQKELAFRVGKDQTNVTRILDQLERKQLVVRRPNPDDRRSFLPYVTEEGNRVYLLLLPIEKDVVAEATSGIGSEDLAKLKELLVRVTDNSLQRLNL</sequence>
<name>A0A7X0VX75_9BACL</name>
<evidence type="ECO:0000256" key="1">
    <source>
        <dbReference type="ARBA" id="ARBA00023015"/>
    </source>
</evidence>
<gene>
    <name evidence="6" type="ORF">H7C18_12070</name>
</gene>
<dbReference type="InterPro" id="IPR000835">
    <property type="entry name" value="HTH_MarR-typ"/>
</dbReference>
<dbReference type="InterPro" id="IPR001387">
    <property type="entry name" value="Cro/C1-type_HTH"/>
</dbReference>
<keyword evidence="1" id="KW-0805">Transcription regulation</keyword>
<dbReference type="GO" id="GO:0003677">
    <property type="term" value="F:DNA binding"/>
    <property type="evidence" value="ECO:0007669"/>
    <property type="project" value="UniProtKB-KW"/>
</dbReference>
<dbReference type="SUPFAM" id="SSF46785">
    <property type="entry name" value="Winged helix' DNA-binding domain"/>
    <property type="match status" value="1"/>
</dbReference>
<keyword evidence="2" id="KW-0238">DNA-binding</keyword>
<dbReference type="PRINTS" id="PR00598">
    <property type="entry name" value="HTHMARR"/>
</dbReference>
<dbReference type="PROSITE" id="PS50943">
    <property type="entry name" value="HTH_CROC1"/>
    <property type="match status" value="1"/>
</dbReference>
<dbReference type="CDD" id="cd00093">
    <property type="entry name" value="HTH_XRE"/>
    <property type="match status" value="1"/>
</dbReference>
<evidence type="ECO:0000259" key="4">
    <source>
        <dbReference type="PROSITE" id="PS50943"/>
    </source>
</evidence>
<dbReference type="PANTHER" id="PTHR42756">
    <property type="entry name" value="TRANSCRIPTIONAL REGULATOR, MARR"/>
    <property type="match status" value="1"/>
</dbReference>
<dbReference type="PROSITE" id="PS50995">
    <property type="entry name" value="HTH_MARR_2"/>
    <property type="match status" value="1"/>
</dbReference>
<evidence type="ECO:0000313" key="7">
    <source>
        <dbReference type="Proteomes" id="UP000564644"/>
    </source>
</evidence>
<protein>
    <submittedName>
        <fullName evidence="6">MarR family transcriptional regulator</fullName>
    </submittedName>
</protein>
<dbReference type="Gene3D" id="1.10.10.10">
    <property type="entry name" value="Winged helix-like DNA-binding domain superfamily/Winged helix DNA-binding domain"/>
    <property type="match status" value="1"/>
</dbReference>
<feature type="domain" description="HTH marR-type" evidence="5">
    <location>
        <begin position="4"/>
        <end position="136"/>
    </location>
</feature>
<dbReference type="PANTHER" id="PTHR42756:SF1">
    <property type="entry name" value="TRANSCRIPTIONAL REPRESSOR OF EMRAB OPERON"/>
    <property type="match status" value="1"/>
</dbReference>
<dbReference type="AlphaFoldDB" id="A0A7X0VX75"/>
<dbReference type="InterPro" id="IPR036388">
    <property type="entry name" value="WH-like_DNA-bd_sf"/>
</dbReference>
<dbReference type="Proteomes" id="UP000564644">
    <property type="component" value="Unassembled WGS sequence"/>
</dbReference>
<dbReference type="EMBL" id="JACJVO010000013">
    <property type="protein sequence ID" value="MBB6731648.1"/>
    <property type="molecule type" value="Genomic_DNA"/>
</dbReference>
<evidence type="ECO:0000256" key="2">
    <source>
        <dbReference type="ARBA" id="ARBA00023125"/>
    </source>
</evidence>
<dbReference type="RefSeq" id="WP_185129320.1">
    <property type="nucleotide sequence ID" value="NZ_JACJVO010000013.1"/>
</dbReference>
<reference evidence="6 7" key="1">
    <citation type="submission" date="2020-08" db="EMBL/GenBank/DDBJ databases">
        <title>Cohnella phylogeny.</title>
        <authorList>
            <person name="Dunlap C."/>
        </authorList>
    </citation>
    <scope>NUCLEOTIDE SEQUENCE [LARGE SCALE GENOMIC DNA]</scope>
    <source>
        <strain evidence="6 7">CBP 2801</strain>
    </source>
</reference>
<keyword evidence="7" id="KW-1185">Reference proteome</keyword>
<organism evidence="6 7">
    <name type="scientific">Cohnella zeiphila</name>
    <dbReference type="NCBI Taxonomy" id="2761120"/>
    <lineage>
        <taxon>Bacteria</taxon>
        <taxon>Bacillati</taxon>
        <taxon>Bacillota</taxon>
        <taxon>Bacilli</taxon>
        <taxon>Bacillales</taxon>
        <taxon>Paenibacillaceae</taxon>
        <taxon>Cohnella</taxon>
    </lineage>
</organism>
<evidence type="ECO:0000256" key="3">
    <source>
        <dbReference type="ARBA" id="ARBA00023163"/>
    </source>
</evidence>
<proteinExistence type="predicted"/>
<dbReference type="GO" id="GO:0003700">
    <property type="term" value="F:DNA-binding transcription factor activity"/>
    <property type="evidence" value="ECO:0007669"/>
    <property type="project" value="InterPro"/>
</dbReference>
<evidence type="ECO:0000313" key="6">
    <source>
        <dbReference type="EMBL" id="MBB6731648.1"/>
    </source>
</evidence>
<dbReference type="InterPro" id="IPR036390">
    <property type="entry name" value="WH_DNA-bd_sf"/>
</dbReference>
<dbReference type="SMART" id="SM00347">
    <property type="entry name" value="HTH_MARR"/>
    <property type="match status" value="1"/>
</dbReference>